<feature type="transmembrane region" description="Helical" evidence="1">
    <location>
        <begin position="79"/>
        <end position="101"/>
    </location>
</feature>
<feature type="transmembrane region" description="Helical" evidence="1">
    <location>
        <begin position="40"/>
        <end position="59"/>
    </location>
</feature>
<comment type="caution">
    <text evidence="2">The sequence shown here is derived from an EMBL/GenBank/DDBJ whole genome shotgun (WGS) entry which is preliminary data.</text>
</comment>
<evidence type="ECO:0000313" key="2">
    <source>
        <dbReference type="EMBL" id="KRL85867.1"/>
    </source>
</evidence>
<keyword evidence="1" id="KW-0812">Transmembrane</keyword>
<gene>
    <name evidence="2" type="ORF">FC50_GL001262</name>
</gene>
<protein>
    <submittedName>
        <fullName evidence="2">Uncharacterized protein</fullName>
    </submittedName>
</protein>
<reference evidence="2 3" key="1">
    <citation type="journal article" date="2015" name="Genome Announc.">
        <title>Expanding the biotechnology potential of lactobacilli through comparative genomics of 213 strains and associated genera.</title>
        <authorList>
            <person name="Sun Z."/>
            <person name="Harris H.M."/>
            <person name="McCann A."/>
            <person name="Guo C."/>
            <person name="Argimon S."/>
            <person name="Zhang W."/>
            <person name="Yang X."/>
            <person name="Jeffery I.B."/>
            <person name="Cooney J.C."/>
            <person name="Kagawa T.F."/>
            <person name="Liu W."/>
            <person name="Song Y."/>
            <person name="Salvetti E."/>
            <person name="Wrobel A."/>
            <person name="Rasinkangas P."/>
            <person name="Parkhill J."/>
            <person name="Rea M.C."/>
            <person name="O'Sullivan O."/>
            <person name="Ritari J."/>
            <person name="Douillard F.P."/>
            <person name="Paul Ross R."/>
            <person name="Yang R."/>
            <person name="Briner A.E."/>
            <person name="Felis G.E."/>
            <person name="de Vos W.M."/>
            <person name="Barrangou R."/>
            <person name="Klaenhammer T.R."/>
            <person name="Caufield P.W."/>
            <person name="Cui Y."/>
            <person name="Zhang H."/>
            <person name="O'Toole P.W."/>
        </authorList>
    </citation>
    <scope>NUCLEOTIDE SEQUENCE [LARGE SCALE GENOMIC DNA]</scope>
    <source>
        <strain evidence="2 3">DSM 15945</strain>
    </source>
</reference>
<dbReference type="EMBL" id="AZFJ01000049">
    <property type="protein sequence ID" value="KRL85867.1"/>
    <property type="molecule type" value="Genomic_DNA"/>
</dbReference>
<dbReference type="PATRIC" id="fig|1423783.4.peg.1304"/>
<evidence type="ECO:0000256" key="1">
    <source>
        <dbReference type="SAM" id="Phobius"/>
    </source>
</evidence>
<keyword evidence="1" id="KW-0472">Membrane</keyword>
<dbReference type="Proteomes" id="UP000051922">
    <property type="component" value="Unassembled WGS sequence"/>
</dbReference>
<accession>A0A0R1U7M8</accession>
<sequence length="272" mass="31259">MEVITVARTSEELLAQLRQQLTRGRVVWSTVWVRRLWTTILDLMWTVSILLALTSLFVYLSDPTLGALYWYQLTTPSFWSANIVLFWPWSVLIFFTVLEVVRYLARVGRVRNTAARIKRHPEAIIIAHTLNINARISMTYRQPEDARPVTQVIAALSDADKVVWKDLVAQRRTNKSDAKGHQYTGFDERGIRRFLAARTDIEIFEFINQTTAIPYFWSTSDAGFVSAYYLPEGGHAQIILARLTPTNTIKLISPKLWLLLTFAEILNIGEDN</sequence>
<keyword evidence="3" id="KW-1185">Reference proteome</keyword>
<organism evidence="2 3">
    <name type="scientific">Lacticaseibacillus pantheris DSM 15945 = JCM 12539 = NBRC 106106</name>
    <dbReference type="NCBI Taxonomy" id="1423783"/>
    <lineage>
        <taxon>Bacteria</taxon>
        <taxon>Bacillati</taxon>
        <taxon>Bacillota</taxon>
        <taxon>Bacilli</taxon>
        <taxon>Lactobacillales</taxon>
        <taxon>Lactobacillaceae</taxon>
        <taxon>Lacticaseibacillus</taxon>
    </lineage>
</organism>
<proteinExistence type="predicted"/>
<keyword evidence="1" id="KW-1133">Transmembrane helix</keyword>
<evidence type="ECO:0000313" key="3">
    <source>
        <dbReference type="Proteomes" id="UP000051922"/>
    </source>
</evidence>
<name>A0A0R1U7M8_9LACO</name>
<dbReference type="AlphaFoldDB" id="A0A0R1U7M8"/>